<accession>A0ABD5SHB2</accession>
<proteinExistence type="predicted"/>
<reference evidence="4 5" key="1">
    <citation type="journal article" date="2019" name="Int. J. Syst. Evol. Microbiol.">
        <title>The Global Catalogue of Microorganisms (GCM) 10K type strain sequencing project: providing services to taxonomists for standard genome sequencing and annotation.</title>
        <authorList>
            <consortium name="The Broad Institute Genomics Platform"/>
            <consortium name="The Broad Institute Genome Sequencing Center for Infectious Disease"/>
            <person name="Wu L."/>
            <person name="Ma J."/>
        </authorList>
    </citation>
    <scope>NUCLEOTIDE SEQUENCE [LARGE SCALE GENOMIC DNA]</scope>
    <source>
        <strain evidence="4 5">LMG 29247</strain>
    </source>
</reference>
<evidence type="ECO:0000313" key="4">
    <source>
        <dbReference type="EMBL" id="MFC6764422.1"/>
    </source>
</evidence>
<dbReference type="GO" id="GO:0008299">
    <property type="term" value="P:isoprenoid biosynthetic process"/>
    <property type="evidence" value="ECO:0007669"/>
    <property type="project" value="UniProtKB-KW"/>
</dbReference>
<name>A0ABD5SHB2_9EURY</name>
<dbReference type="AlphaFoldDB" id="A0ABD5SHB2"/>
<dbReference type="PIRSF" id="PIRSF000429">
    <property type="entry name" value="Ac-CoA_Ac_transf"/>
    <property type="match status" value="1"/>
</dbReference>
<keyword evidence="1" id="KW-0414">Isoprene biosynthesis</keyword>
<dbReference type="SUPFAM" id="SSF53901">
    <property type="entry name" value="Thiolase-like"/>
    <property type="match status" value="2"/>
</dbReference>
<comment type="caution">
    <text evidence="4">The sequence shown here is derived from an EMBL/GenBank/DDBJ whole genome shotgun (WGS) entry which is preliminary data.</text>
</comment>
<feature type="region of interest" description="Disordered" evidence="2">
    <location>
        <begin position="129"/>
        <end position="149"/>
    </location>
</feature>
<evidence type="ECO:0000256" key="1">
    <source>
        <dbReference type="ARBA" id="ARBA00023229"/>
    </source>
</evidence>
<organism evidence="4 5">
    <name type="scientific">Natrinema soli</name>
    <dbReference type="NCBI Taxonomy" id="1930624"/>
    <lineage>
        <taxon>Archaea</taxon>
        <taxon>Methanobacteriati</taxon>
        <taxon>Methanobacteriota</taxon>
        <taxon>Stenosarchaea group</taxon>
        <taxon>Halobacteria</taxon>
        <taxon>Halobacteriales</taxon>
        <taxon>Natrialbaceae</taxon>
        <taxon>Natrinema</taxon>
    </lineage>
</organism>
<dbReference type="InterPro" id="IPR055140">
    <property type="entry name" value="Thiolase_C_2"/>
</dbReference>
<sequence>MVSYRKVLGVGFLYHDMSIRNSACIAGAYEHPTREAPDKSTAQLHAEIARGTLADAGIEKDDVDGYLTAGAPGWLQGLTMADYLGLEDLSYVDTTDVGGSSYISHVGHAAAAIKTGKADVVLITLAGRPRSASGGADPEGGSTPAPGSAFEDVFGTSTAGSYALAAQRHMAEYGTTPEQLAEIRVAASQHAQHNDHAMHQDPVTIEDVVSSRMISDPLHLLDCCVISDGGGGLLVVSPEVADGLDRESPVILGHGEAPKHREAGRMDITYTGAVESGPRAFEEADVRPDDIDYASIYDSFTITVLETLEDLGFCEKGEGGSFVEGGTLQAPDGELPFNTDGGGLCNNHPGNRGGMTKVIEAVRQLRGEANPEVQVDDCALALAHGTGGNISIRMESVTLVLGEEGYL</sequence>
<evidence type="ECO:0000313" key="5">
    <source>
        <dbReference type="Proteomes" id="UP001596383"/>
    </source>
</evidence>
<dbReference type="NCBIfam" id="NF006010">
    <property type="entry name" value="PRK08142.1"/>
    <property type="match status" value="1"/>
</dbReference>
<dbReference type="RefSeq" id="WP_273737490.1">
    <property type="nucleotide sequence ID" value="NZ_JAQIVI010000081.1"/>
</dbReference>
<dbReference type="PANTHER" id="PTHR42870:SF1">
    <property type="entry name" value="NON-SPECIFIC LIPID-TRANSFER PROTEIN-LIKE 2"/>
    <property type="match status" value="1"/>
</dbReference>
<protein>
    <submittedName>
        <fullName evidence="4">Thiolase domain-containing protein</fullName>
    </submittedName>
</protein>
<dbReference type="InterPro" id="IPR002155">
    <property type="entry name" value="Thiolase"/>
</dbReference>
<keyword evidence="5" id="KW-1185">Reference proteome</keyword>
<dbReference type="CDD" id="cd00829">
    <property type="entry name" value="SCP-x_thiolase"/>
    <property type="match status" value="1"/>
</dbReference>
<evidence type="ECO:0000259" key="3">
    <source>
        <dbReference type="Pfam" id="PF22691"/>
    </source>
</evidence>
<dbReference type="EMBL" id="JBHSWV010000081">
    <property type="protein sequence ID" value="MFC6764422.1"/>
    <property type="molecule type" value="Genomic_DNA"/>
</dbReference>
<dbReference type="Gene3D" id="3.40.47.10">
    <property type="match status" value="1"/>
</dbReference>
<evidence type="ECO:0000256" key="2">
    <source>
        <dbReference type="SAM" id="MobiDB-lite"/>
    </source>
</evidence>
<dbReference type="InterPro" id="IPR016039">
    <property type="entry name" value="Thiolase-like"/>
</dbReference>
<dbReference type="PANTHER" id="PTHR42870">
    <property type="entry name" value="ACETYL-COA C-ACETYLTRANSFERASE"/>
    <property type="match status" value="1"/>
</dbReference>
<dbReference type="Pfam" id="PF22691">
    <property type="entry name" value="Thiolase_C_1"/>
    <property type="match status" value="1"/>
</dbReference>
<feature type="domain" description="Thiolase C-terminal" evidence="3">
    <location>
        <begin position="255"/>
        <end position="401"/>
    </location>
</feature>
<dbReference type="Proteomes" id="UP001596383">
    <property type="component" value="Unassembled WGS sequence"/>
</dbReference>
<gene>
    <name evidence="4" type="ORF">ACFQE6_05055</name>
</gene>